<evidence type="ECO:0008006" key="3">
    <source>
        <dbReference type="Google" id="ProtNLM"/>
    </source>
</evidence>
<dbReference type="Proteomes" id="UP000243579">
    <property type="component" value="Unassembled WGS sequence"/>
</dbReference>
<proteinExistence type="predicted"/>
<dbReference type="InterPro" id="IPR032710">
    <property type="entry name" value="NTF2-like_dom_sf"/>
</dbReference>
<reference evidence="1 2" key="1">
    <citation type="journal article" date="2014" name="Genome Biol. Evol.">
        <title>The secreted proteins of Achlya hypogyna and Thraustotheca clavata identify the ancestral oomycete secretome and reveal gene acquisitions by horizontal gene transfer.</title>
        <authorList>
            <person name="Misner I."/>
            <person name="Blouin N."/>
            <person name="Leonard G."/>
            <person name="Richards T.A."/>
            <person name="Lane C.E."/>
        </authorList>
    </citation>
    <scope>NUCLEOTIDE SEQUENCE [LARGE SCALE GENOMIC DNA]</scope>
    <source>
        <strain evidence="1 2">ATCC 48635</strain>
    </source>
</reference>
<dbReference type="AlphaFoldDB" id="A0A1V9Z8Q3"/>
<comment type="caution">
    <text evidence="1">The sequence shown here is derived from an EMBL/GenBank/DDBJ whole genome shotgun (WGS) entry which is preliminary data.</text>
</comment>
<sequence length="231" mass="26642">MALRRVQSHHVLRRPAHSAFQASKRFASSSPPLPVPTSAALLRSVVQNAKSLLHFRELRHSIVPSLPTLQKWHVCANLQVLEEPLQIDDFLDGATTAVDAVLHEMYSDAFRAYVADSSTVSDEVQWMQSIMSPKRFQACVFEIQEAKKRGMRYDLRHVRFANVAVFEACVTEYKMQLQVHCDMVHTVRVTSGHRDFQVQKSSSMLWTFESDTHKDRRDWKIVDFHDIDLHD</sequence>
<protein>
    <recommendedName>
        <fullName evidence="3">Tim44-like domain-containing protein</fullName>
    </recommendedName>
</protein>
<evidence type="ECO:0000313" key="2">
    <source>
        <dbReference type="Proteomes" id="UP000243579"/>
    </source>
</evidence>
<evidence type="ECO:0000313" key="1">
    <source>
        <dbReference type="EMBL" id="OQR94395.1"/>
    </source>
</evidence>
<name>A0A1V9Z8Q3_ACHHY</name>
<gene>
    <name evidence="1" type="ORF">ACHHYP_01403</name>
</gene>
<organism evidence="1 2">
    <name type="scientific">Achlya hypogyna</name>
    <name type="common">Oomycete</name>
    <name type="synonym">Protoachlya hypogyna</name>
    <dbReference type="NCBI Taxonomy" id="1202772"/>
    <lineage>
        <taxon>Eukaryota</taxon>
        <taxon>Sar</taxon>
        <taxon>Stramenopiles</taxon>
        <taxon>Oomycota</taxon>
        <taxon>Saprolegniomycetes</taxon>
        <taxon>Saprolegniales</taxon>
        <taxon>Achlyaceae</taxon>
        <taxon>Achlya</taxon>
    </lineage>
</organism>
<dbReference type="SUPFAM" id="SSF54427">
    <property type="entry name" value="NTF2-like"/>
    <property type="match status" value="1"/>
</dbReference>
<dbReference type="Gene3D" id="3.10.450.240">
    <property type="match status" value="1"/>
</dbReference>
<accession>A0A1V9Z8Q3</accession>
<dbReference type="EMBL" id="JNBR01000365">
    <property type="protein sequence ID" value="OQR94395.1"/>
    <property type="molecule type" value="Genomic_DNA"/>
</dbReference>
<keyword evidence="2" id="KW-1185">Reference proteome</keyword>
<dbReference type="OrthoDB" id="59561at2759"/>